<dbReference type="Gene3D" id="3.40.50.300">
    <property type="entry name" value="P-loop containing nucleotide triphosphate hydrolases"/>
    <property type="match status" value="1"/>
</dbReference>
<reference evidence="2" key="1">
    <citation type="submission" date="2012-06" db="EMBL/GenBank/DDBJ databases">
        <title>The genome sequence of Coniosporium apollinis CBS 100218.</title>
        <authorList>
            <consortium name="The Broad Institute Genome Sequencing Platform"/>
            <person name="Cuomo C."/>
            <person name="Gorbushina A."/>
            <person name="Noack S."/>
            <person name="Walker B."/>
            <person name="Young S.K."/>
            <person name="Zeng Q."/>
            <person name="Gargeya S."/>
            <person name="Fitzgerald M."/>
            <person name="Haas B."/>
            <person name="Abouelleil A."/>
            <person name="Alvarado L."/>
            <person name="Arachchi H.M."/>
            <person name="Berlin A.M."/>
            <person name="Chapman S.B."/>
            <person name="Goldberg J."/>
            <person name="Griggs A."/>
            <person name="Gujja S."/>
            <person name="Hansen M."/>
            <person name="Howarth C."/>
            <person name="Imamovic A."/>
            <person name="Larimer J."/>
            <person name="McCowan C."/>
            <person name="Montmayeur A."/>
            <person name="Murphy C."/>
            <person name="Neiman D."/>
            <person name="Pearson M."/>
            <person name="Priest M."/>
            <person name="Roberts A."/>
            <person name="Saif S."/>
            <person name="Shea T."/>
            <person name="Sisk P."/>
            <person name="Sykes S."/>
            <person name="Wortman J."/>
            <person name="Nusbaum C."/>
            <person name="Birren B."/>
        </authorList>
    </citation>
    <scope>NUCLEOTIDE SEQUENCE [LARGE SCALE GENOMIC DNA]</scope>
    <source>
        <strain evidence="2">CBS 100218</strain>
    </source>
</reference>
<evidence type="ECO:0000313" key="1">
    <source>
        <dbReference type="EMBL" id="EON65926.1"/>
    </source>
</evidence>
<dbReference type="InterPro" id="IPR027417">
    <property type="entry name" value="P-loop_NTPase"/>
</dbReference>
<dbReference type="RefSeq" id="XP_007781243.1">
    <property type="nucleotide sequence ID" value="XM_007783053.1"/>
</dbReference>
<organism evidence="1 2">
    <name type="scientific">Coniosporium apollinis (strain CBS 100218)</name>
    <name type="common">Rock-inhabiting black yeast</name>
    <dbReference type="NCBI Taxonomy" id="1168221"/>
    <lineage>
        <taxon>Eukaryota</taxon>
        <taxon>Fungi</taxon>
        <taxon>Dikarya</taxon>
        <taxon>Ascomycota</taxon>
        <taxon>Pezizomycotina</taxon>
        <taxon>Dothideomycetes</taxon>
        <taxon>Dothideomycetes incertae sedis</taxon>
        <taxon>Coniosporium</taxon>
    </lineage>
</organism>
<dbReference type="AlphaFoldDB" id="R7YW67"/>
<dbReference type="SUPFAM" id="SSF52540">
    <property type="entry name" value="P-loop containing nucleoside triphosphate hydrolases"/>
    <property type="match status" value="1"/>
</dbReference>
<dbReference type="GeneID" id="19902479"/>
<dbReference type="EMBL" id="JH767577">
    <property type="protein sequence ID" value="EON65926.1"/>
    <property type="molecule type" value="Genomic_DNA"/>
</dbReference>
<proteinExistence type="predicted"/>
<evidence type="ECO:0000313" key="2">
    <source>
        <dbReference type="Proteomes" id="UP000016924"/>
    </source>
</evidence>
<dbReference type="Proteomes" id="UP000016924">
    <property type="component" value="Unassembled WGS sequence"/>
</dbReference>
<dbReference type="HOGENOM" id="CLU_1408669_0_0_1"/>
<keyword evidence="2" id="KW-1185">Reference proteome</keyword>
<name>R7YW67_CONA1</name>
<accession>R7YW67</accession>
<sequence>MPKYDECPVGLDAKLGKADSLLAKVDYTPGSVLAIVPAGLLQNWQDEFDKFFDGIHPGIVPMRLFKAHHKAAIALSISKDPTCVQVDKESDPLYAQARGIVITLLGCYFSYICKINRRVVRKTIRLTPAGRKTKAVMEELPRPFASWSFVYVDEMHQTEFAASIYNEILKGRVNDDAFLFLMSGKQEWWKWLG</sequence>
<protein>
    <submittedName>
        <fullName evidence="1">Uncharacterized protein</fullName>
    </submittedName>
</protein>
<gene>
    <name evidence="1" type="ORF">W97_05168</name>
</gene>